<gene>
    <name evidence="3" type="ORF">CCAX7_13860</name>
</gene>
<keyword evidence="4" id="KW-1185">Reference proteome</keyword>
<reference evidence="3 4" key="1">
    <citation type="journal article" date="2019" name="Int. J. Syst. Evol. Microbiol.">
        <title>Capsulimonas corticalis gen. nov., sp. nov., an aerobic capsulated bacterium, of a novel bacterial order, Capsulimonadales ord. nov., of the class Armatimonadia of the phylum Armatimonadetes.</title>
        <authorList>
            <person name="Li J."/>
            <person name="Kudo C."/>
            <person name="Tonouchi A."/>
        </authorList>
    </citation>
    <scope>NUCLEOTIDE SEQUENCE [LARGE SCALE GENOMIC DNA]</scope>
    <source>
        <strain evidence="3 4">AX-7</strain>
    </source>
</reference>
<sequence length="84" mass="8979">MQTQILRRAKTGVYIFVAVSALAGCGNHQQASPNAAISAQEQQAAQQKDAERKAYYQSHYPDAVRGQGQTQPNNSQNTTQSGGG</sequence>
<dbReference type="KEGG" id="ccot:CCAX7_13860"/>
<keyword evidence="2" id="KW-0732">Signal</keyword>
<evidence type="ECO:0000313" key="3">
    <source>
        <dbReference type="EMBL" id="BDI29335.1"/>
    </source>
</evidence>
<evidence type="ECO:0000256" key="2">
    <source>
        <dbReference type="SAM" id="SignalP"/>
    </source>
</evidence>
<proteinExistence type="predicted"/>
<dbReference type="RefSeq" id="WP_125206407.1">
    <property type="nucleotide sequence ID" value="NZ_AP025739.1"/>
</dbReference>
<feature type="signal peptide" evidence="2">
    <location>
        <begin position="1"/>
        <end position="23"/>
    </location>
</feature>
<dbReference type="PROSITE" id="PS51257">
    <property type="entry name" value="PROKAR_LIPOPROTEIN"/>
    <property type="match status" value="1"/>
</dbReference>
<organism evidence="3 4">
    <name type="scientific">Capsulimonas corticalis</name>
    <dbReference type="NCBI Taxonomy" id="2219043"/>
    <lineage>
        <taxon>Bacteria</taxon>
        <taxon>Bacillati</taxon>
        <taxon>Armatimonadota</taxon>
        <taxon>Armatimonadia</taxon>
        <taxon>Capsulimonadales</taxon>
        <taxon>Capsulimonadaceae</taxon>
        <taxon>Capsulimonas</taxon>
    </lineage>
</organism>
<feature type="compositionally biased region" description="Low complexity" evidence="1">
    <location>
        <begin position="35"/>
        <end position="47"/>
    </location>
</feature>
<evidence type="ECO:0000313" key="4">
    <source>
        <dbReference type="Proteomes" id="UP000287394"/>
    </source>
</evidence>
<feature type="region of interest" description="Disordered" evidence="1">
    <location>
        <begin position="27"/>
        <end position="84"/>
    </location>
</feature>
<dbReference type="AlphaFoldDB" id="A0A402D6Q0"/>
<feature type="compositionally biased region" description="Low complexity" evidence="1">
    <location>
        <begin position="66"/>
        <end position="84"/>
    </location>
</feature>
<accession>A0A402D6Q0</accession>
<dbReference type="EMBL" id="AP025739">
    <property type="protein sequence ID" value="BDI29335.1"/>
    <property type="molecule type" value="Genomic_DNA"/>
</dbReference>
<feature type="chain" id="PRO_5043747402" evidence="2">
    <location>
        <begin position="24"/>
        <end position="84"/>
    </location>
</feature>
<evidence type="ECO:0000256" key="1">
    <source>
        <dbReference type="SAM" id="MobiDB-lite"/>
    </source>
</evidence>
<dbReference type="Proteomes" id="UP000287394">
    <property type="component" value="Chromosome"/>
</dbReference>
<name>A0A402D6Q0_9BACT</name>
<protein>
    <submittedName>
        <fullName evidence="3">Uncharacterized protein</fullName>
    </submittedName>
</protein>